<protein>
    <submittedName>
        <fullName evidence="1">Uncharacterized protein</fullName>
    </submittedName>
</protein>
<comment type="caution">
    <text evidence="1">The sequence shown here is derived from an EMBL/GenBank/DDBJ whole genome shotgun (WGS) entry which is preliminary data.</text>
</comment>
<evidence type="ECO:0000313" key="2">
    <source>
        <dbReference type="Proteomes" id="UP000314294"/>
    </source>
</evidence>
<accession>A0A4Z2HQY8</accession>
<dbReference type="Proteomes" id="UP000314294">
    <property type="component" value="Unassembled WGS sequence"/>
</dbReference>
<name>A0A4Z2HQY8_9TELE</name>
<dbReference type="AlphaFoldDB" id="A0A4Z2HQY8"/>
<sequence>MRMMGWAACEASSQIQKETPSSPASSLMLPLFSLCTSLSARAAIEKTIWRYRFLSQGIQKEGRREGEKGPSFC</sequence>
<evidence type="ECO:0000313" key="1">
    <source>
        <dbReference type="EMBL" id="TNN68050.1"/>
    </source>
</evidence>
<proteinExistence type="predicted"/>
<gene>
    <name evidence="1" type="ORF">EYF80_021695</name>
</gene>
<organism evidence="1 2">
    <name type="scientific">Liparis tanakae</name>
    <name type="common">Tanaka's snailfish</name>
    <dbReference type="NCBI Taxonomy" id="230148"/>
    <lineage>
        <taxon>Eukaryota</taxon>
        <taxon>Metazoa</taxon>
        <taxon>Chordata</taxon>
        <taxon>Craniata</taxon>
        <taxon>Vertebrata</taxon>
        <taxon>Euteleostomi</taxon>
        <taxon>Actinopterygii</taxon>
        <taxon>Neopterygii</taxon>
        <taxon>Teleostei</taxon>
        <taxon>Neoteleostei</taxon>
        <taxon>Acanthomorphata</taxon>
        <taxon>Eupercaria</taxon>
        <taxon>Perciformes</taxon>
        <taxon>Cottioidei</taxon>
        <taxon>Cottales</taxon>
        <taxon>Liparidae</taxon>
        <taxon>Liparis</taxon>
    </lineage>
</organism>
<dbReference type="EMBL" id="SRLO01000195">
    <property type="protein sequence ID" value="TNN68050.1"/>
    <property type="molecule type" value="Genomic_DNA"/>
</dbReference>
<keyword evidence="2" id="KW-1185">Reference proteome</keyword>
<reference evidence="1 2" key="1">
    <citation type="submission" date="2019-03" db="EMBL/GenBank/DDBJ databases">
        <title>First draft genome of Liparis tanakae, snailfish: a comprehensive survey of snailfish specific genes.</title>
        <authorList>
            <person name="Kim W."/>
            <person name="Song I."/>
            <person name="Jeong J.-H."/>
            <person name="Kim D."/>
            <person name="Kim S."/>
            <person name="Ryu S."/>
            <person name="Song J.Y."/>
            <person name="Lee S.K."/>
        </authorList>
    </citation>
    <scope>NUCLEOTIDE SEQUENCE [LARGE SCALE GENOMIC DNA]</scope>
    <source>
        <tissue evidence="1">Muscle</tissue>
    </source>
</reference>